<dbReference type="PANTHER" id="PTHR31973">
    <property type="entry name" value="POLYPROTEIN, PUTATIVE-RELATED"/>
    <property type="match status" value="1"/>
</dbReference>
<reference evidence="7" key="2">
    <citation type="journal article" date="2023" name="Microbiol Resour">
        <title>Decontamination and Annotation of the Draft Genome Sequence of the Oomycete Lagenidium giganteum ARSEF 373.</title>
        <authorList>
            <person name="Morgan W.R."/>
            <person name="Tartar A."/>
        </authorList>
    </citation>
    <scope>NUCLEOTIDE SEQUENCE</scope>
    <source>
        <strain evidence="7">ARSEF 373</strain>
    </source>
</reference>
<proteinExistence type="predicted"/>
<accession>A0AAV2ZDD3</accession>
<comment type="caution">
    <text evidence="7">The sequence shown here is derived from an EMBL/GenBank/DDBJ whole genome shotgun (WGS) entry which is preliminary data.</text>
</comment>
<dbReference type="PANTHER" id="PTHR31973:SF187">
    <property type="entry name" value="MUTATOR TRANSPOSASE MUDRA PROTEIN"/>
    <property type="match status" value="1"/>
</dbReference>
<name>A0AAV2ZDD3_9STRA</name>
<dbReference type="GO" id="GO:0008270">
    <property type="term" value="F:zinc ion binding"/>
    <property type="evidence" value="ECO:0007669"/>
    <property type="project" value="UniProtKB-KW"/>
</dbReference>
<organism evidence="7 8">
    <name type="scientific">Lagenidium giganteum</name>
    <dbReference type="NCBI Taxonomy" id="4803"/>
    <lineage>
        <taxon>Eukaryota</taxon>
        <taxon>Sar</taxon>
        <taxon>Stramenopiles</taxon>
        <taxon>Oomycota</taxon>
        <taxon>Peronosporomycetes</taxon>
        <taxon>Pythiales</taxon>
        <taxon>Pythiaceae</taxon>
    </lineage>
</organism>
<dbReference type="Pfam" id="PF04434">
    <property type="entry name" value="SWIM"/>
    <property type="match status" value="1"/>
</dbReference>
<feature type="region of interest" description="Disordered" evidence="5">
    <location>
        <begin position="618"/>
        <end position="643"/>
    </location>
</feature>
<keyword evidence="3" id="KW-0862">Zinc</keyword>
<keyword evidence="2 4" id="KW-0863">Zinc-finger</keyword>
<dbReference type="InterPro" id="IPR007527">
    <property type="entry name" value="Znf_SWIM"/>
</dbReference>
<evidence type="ECO:0000256" key="4">
    <source>
        <dbReference type="PROSITE-ProRule" id="PRU00325"/>
    </source>
</evidence>
<feature type="compositionally biased region" description="Polar residues" evidence="5">
    <location>
        <begin position="633"/>
        <end position="643"/>
    </location>
</feature>
<dbReference type="SMART" id="SM00575">
    <property type="entry name" value="ZnF_PMZ"/>
    <property type="match status" value="1"/>
</dbReference>
<evidence type="ECO:0000256" key="1">
    <source>
        <dbReference type="ARBA" id="ARBA00022723"/>
    </source>
</evidence>
<protein>
    <recommendedName>
        <fullName evidence="6">SWIM-type domain-containing protein</fullName>
    </recommendedName>
</protein>
<dbReference type="PROSITE" id="PS50966">
    <property type="entry name" value="ZF_SWIM"/>
    <property type="match status" value="1"/>
</dbReference>
<evidence type="ECO:0000256" key="3">
    <source>
        <dbReference type="ARBA" id="ARBA00022833"/>
    </source>
</evidence>
<feature type="domain" description="SWIM-type" evidence="6">
    <location>
        <begin position="470"/>
        <end position="502"/>
    </location>
</feature>
<dbReference type="InterPro" id="IPR006564">
    <property type="entry name" value="Znf_PMZ"/>
</dbReference>
<evidence type="ECO:0000313" key="8">
    <source>
        <dbReference type="Proteomes" id="UP001146120"/>
    </source>
</evidence>
<evidence type="ECO:0000313" key="7">
    <source>
        <dbReference type="EMBL" id="DBA05033.1"/>
    </source>
</evidence>
<dbReference type="EMBL" id="DAKRPA010000003">
    <property type="protein sequence ID" value="DBA05033.1"/>
    <property type="molecule type" value="Genomic_DNA"/>
</dbReference>
<evidence type="ECO:0000256" key="2">
    <source>
        <dbReference type="ARBA" id="ARBA00022771"/>
    </source>
</evidence>
<evidence type="ECO:0000259" key="6">
    <source>
        <dbReference type="PROSITE" id="PS50966"/>
    </source>
</evidence>
<dbReference type="Proteomes" id="UP001146120">
    <property type="component" value="Unassembled WGS sequence"/>
</dbReference>
<sequence>MAAASASSVATATAMLPPPELVRGMRFADPKEAVYAVQDLALAQHKSVRVARSSGADRRLECRGANCGFFVQIYRKKGGATRFWYVSSLQLEHSGTCDAKLKPTQRQIERLASVSAALTAKPDVAVGDLIDQVADLHSFALNSSRRTLYRAKAALKKKALTQLVEAHTKIPPFLEQFMEQNPQAFARHEYDSFQAFQRAIMIPHHAGGLQKVYGLAVELSTSPDFAGGAQLVLLGKDGNMDSVVVAVAAVATNNTEAYDWFFSMLAAAGVDMRGVPLFCDCNTNLLAVAERHALNLKLCGDKIVQGLQERFKAFNEYQRHLVWELQASESAEVYKTVLVRIEADCGQQVAAYLQSLPPRSWCVFANASERLYGWQTSTFDAETFKRAVGSDIRVLSPLQFLESMCCLFVDAAYRRSENARQWSEQGLVLTPSAQNQLDHERAKVDDYTVQHASREISYVYRTGVSPRVMRRVNLATKSCTCVYYFQTGIPCRHLVAALQSHERLAELHTFFEPCYLVDTYATAFGDKVVLMPIATEISEPAASSAPQNAIAAEPLRLLVNASRTSAKRPRSEPRVPGQTFKKSKCTLCLDAGHNRRTCPLSIRPEIVFQKTNATVDEPTPCPLEQATVDVESSPANTGDSMVV</sequence>
<keyword evidence="1" id="KW-0479">Metal-binding</keyword>
<reference evidence="7" key="1">
    <citation type="submission" date="2022-11" db="EMBL/GenBank/DDBJ databases">
        <authorList>
            <person name="Morgan W.R."/>
            <person name="Tartar A."/>
        </authorList>
    </citation>
    <scope>NUCLEOTIDE SEQUENCE</scope>
    <source>
        <strain evidence="7">ARSEF 373</strain>
    </source>
</reference>
<keyword evidence="8" id="KW-1185">Reference proteome</keyword>
<evidence type="ECO:0000256" key="5">
    <source>
        <dbReference type="SAM" id="MobiDB-lite"/>
    </source>
</evidence>
<dbReference type="AlphaFoldDB" id="A0AAV2ZDD3"/>
<gene>
    <name evidence="7" type="ORF">N0F65_000721</name>
</gene>